<reference evidence="2" key="1">
    <citation type="journal article" date="2022" name="Mol. Ecol. Resour.">
        <title>The genomes of chicory, endive, great burdock and yacon provide insights into Asteraceae palaeo-polyploidization history and plant inulin production.</title>
        <authorList>
            <person name="Fan W."/>
            <person name="Wang S."/>
            <person name="Wang H."/>
            <person name="Wang A."/>
            <person name="Jiang F."/>
            <person name="Liu H."/>
            <person name="Zhao H."/>
            <person name="Xu D."/>
            <person name="Zhang Y."/>
        </authorList>
    </citation>
    <scope>NUCLEOTIDE SEQUENCE [LARGE SCALE GENOMIC DNA]</scope>
    <source>
        <strain evidence="2">cv. Yunnan</strain>
    </source>
</reference>
<keyword evidence="2" id="KW-1185">Reference proteome</keyword>
<proteinExistence type="predicted"/>
<evidence type="ECO:0000313" key="2">
    <source>
        <dbReference type="Proteomes" id="UP001056120"/>
    </source>
</evidence>
<organism evidence="1 2">
    <name type="scientific">Smallanthus sonchifolius</name>
    <dbReference type="NCBI Taxonomy" id="185202"/>
    <lineage>
        <taxon>Eukaryota</taxon>
        <taxon>Viridiplantae</taxon>
        <taxon>Streptophyta</taxon>
        <taxon>Embryophyta</taxon>
        <taxon>Tracheophyta</taxon>
        <taxon>Spermatophyta</taxon>
        <taxon>Magnoliopsida</taxon>
        <taxon>eudicotyledons</taxon>
        <taxon>Gunneridae</taxon>
        <taxon>Pentapetalae</taxon>
        <taxon>asterids</taxon>
        <taxon>campanulids</taxon>
        <taxon>Asterales</taxon>
        <taxon>Asteraceae</taxon>
        <taxon>Asteroideae</taxon>
        <taxon>Heliantheae alliance</taxon>
        <taxon>Millerieae</taxon>
        <taxon>Smallanthus</taxon>
    </lineage>
</organism>
<dbReference type="Proteomes" id="UP001056120">
    <property type="component" value="Linkage Group LG10"/>
</dbReference>
<comment type="caution">
    <text evidence="1">The sequence shown here is derived from an EMBL/GenBank/DDBJ whole genome shotgun (WGS) entry which is preliminary data.</text>
</comment>
<evidence type="ECO:0000313" key="1">
    <source>
        <dbReference type="EMBL" id="KAI3802151.1"/>
    </source>
</evidence>
<gene>
    <name evidence="1" type="ORF">L1987_30278</name>
</gene>
<dbReference type="EMBL" id="CM042027">
    <property type="protein sequence ID" value="KAI3802151.1"/>
    <property type="molecule type" value="Genomic_DNA"/>
</dbReference>
<name>A0ACB9I3W4_9ASTR</name>
<reference evidence="1 2" key="2">
    <citation type="journal article" date="2022" name="Mol. Ecol. Resour.">
        <title>The genomes of chicory, endive, great burdock and yacon provide insights into Asteraceae paleo-polyploidization history and plant inulin production.</title>
        <authorList>
            <person name="Fan W."/>
            <person name="Wang S."/>
            <person name="Wang H."/>
            <person name="Wang A."/>
            <person name="Jiang F."/>
            <person name="Liu H."/>
            <person name="Zhao H."/>
            <person name="Xu D."/>
            <person name="Zhang Y."/>
        </authorList>
    </citation>
    <scope>NUCLEOTIDE SEQUENCE [LARGE SCALE GENOMIC DNA]</scope>
    <source>
        <strain evidence="2">cv. Yunnan</strain>
        <tissue evidence="1">Leaves</tissue>
    </source>
</reference>
<accession>A0ACB9I3W4</accession>
<protein>
    <submittedName>
        <fullName evidence="1">Uncharacterized protein</fullName>
    </submittedName>
</protein>
<sequence>MVLRDYFRSFSSKTVIHYKTSSYYPPLFSYPKSYTNFTLPSWFNQNLDKKSNFPVQSHHQTLQFDHLCRILTKMTPVGSSKKSSEI</sequence>